<comment type="caution">
    <text evidence="4">The sequence shown here is derived from an EMBL/GenBank/DDBJ whole genome shotgun (WGS) entry which is preliminary data.</text>
</comment>
<dbReference type="Gene3D" id="3.40.630.30">
    <property type="match status" value="1"/>
</dbReference>
<evidence type="ECO:0000256" key="1">
    <source>
        <dbReference type="ARBA" id="ARBA00022679"/>
    </source>
</evidence>
<dbReference type="PANTHER" id="PTHR43800">
    <property type="entry name" value="PEPTIDYL-LYSINE N-ACETYLTRANSFERASE YJAB"/>
    <property type="match status" value="1"/>
</dbReference>
<dbReference type="PROSITE" id="PS51186">
    <property type="entry name" value="GNAT"/>
    <property type="match status" value="1"/>
</dbReference>
<reference evidence="5" key="1">
    <citation type="journal article" date="2019" name="Int. J. Syst. Evol. Microbiol.">
        <title>The Global Catalogue of Microorganisms (GCM) 10K type strain sequencing project: providing services to taxonomists for standard genome sequencing and annotation.</title>
        <authorList>
            <consortium name="The Broad Institute Genomics Platform"/>
            <consortium name="The Broad Institute Genome Sequencing Center for Infectious Disease"/>
            <person name="Wu L."/>
            <person name="Ma J."/>
        </authorList>
    </citation>
    <scope>NUCLEOTIDE SEQUENCE [LARGE SCALE GENOMIC DNA]</scope>
    <source>
        <strain evidence="5">CGMCC 1.15304</strain>
    </source>
</reference>
<feature type="domain" description="N-acetyltransferase" evidence="3">
    <location>
        <begin position="1"/>
        <end position="147"/>
    </location>
</feature>
<dbReference type="InterPro" id="IPR016181">
    <property type="entry name" value="Acyl_CoA_acyltransferase"/>
</dbReference>
<evidence type="ECO:0000313" key="5">
    <source>
        <dbReference type="Proteomes" id="UP001595776"/>
    </source>
</evidence>
<dbReference type="NCBIfam" id="NF007807">
    <property type="entry name" value="PRK10514.1"/>
    <property type="match status" value="1"/>
</dbReference>
<dbReference type="EMBL" id="JBHSCR010000002">
    <property type="protein sequence ID" value="MFC4346942.1"/>
    <property type="molecule type" value="Genomic_DNA"/>
</dbReference>
<evidence type="ECO:0000256" key="2">
    <source>
        <dbReference type="ARBA" id="ARBA00023315"/>
    </source>
</evidence>
<dbReference type="RefSeq" id="WP_156431952.1">
    <property type="nucleotide sequence ID" value="NZ_JBHSCR010000002.1"/>
</dbReference>
<dbReference type="PANTHER" id="PTHR43800:SF1">
    <property type="entry name" value="PEPTIDYL-LYSINE N-ACETYLTRANSFERASE YJAB"/>
    <property type="match status" value="1"/>
</dbReference>
<dbReference type="InterPro" id="IPR000182">
    <property type="entry name" value="GNAT_dom"/>
</dbReference>
<evidence type="ECO:0000259" key="3">
    <source>
        <dbReference type="PROSITE" id="PS51186"/>
    </source>
</evidence>
<keyword evidence="5" id="KW-1185">Reference proteome</keyword>
<dbReference type="CDD" id="cd04301">
    <property type="entry name" value="NAT_SF"/>
    <property type="match status" value="1"/>
</dbReference>
<dbReference type="Pfam" id="PF13673">
    <property type="entry name" value="Acetyltransf_10"/>
    <property type="match status" value="1"/>
</dbReference>
<dbReference type="SUPFAM" id="SSF55729">
    <property type="entry name" value="Acyl-CoA N-acyltransferases (Nat)"/>
    <property type="match status" value="1"/>
</dbReference>
<keyword evidence="1" id="KW-0808">Transferase</keyword>
<proteinExistence type="predicted"/>
<sequence length="147" mass="16653">MTFRQARAEDHTRLFDIWHAAVVATHHFLSKTDLAEIADVVKNQYLPNADFTVFVDAADQPQGFMGCTDNNIDALFVDPAAHGQGIGKQFIARVKEQFETVTVQVNEQQPQAHAFYKACGFKDVRRDPVDDAGRPFPIVHLEWRREA</sequence>
<keyword evidence="2" id="KW-0012">Acyltransferase</keyword>
<evidence type="ECO:0000313" key="4">
    <source>
        <dbReference type="EMBL" id="MFC4346942.1"/>
    </source>
</evidence>
<gene>
    <name evidence="4" type="ORF">ACFO5Q_03700</name>
</gene>
<protein>
    <submittedName>
        <fullName evidence="4">Acetyltransferase</fullName>
    </submittedName>
</protein>
<organism evidence="4 5">
    <name type="scientific">Kordiimonas lipolytica</name>
    <dbReference type="NCBI Taxonomy" id="1662421"/>
    <lineage>
        <taxon>Bacteria</taxon>
        <taxon>Pseudomonadati</taxon>
        <taxon>Pseudomonadota</taxon>
        <taxon>Alphaproteobacteria</taxon>
        <taxon>Kordiimonadales</taxon>
        <taxon>Kordiimonadaceae</taxon>
        <taxon>Kordiimonas</taxon>
    </lineage>
</organism>
<accession>A0ABV8U6W7</accession>
<dbReference type="Proteomes" id="UP001595776">
    <property type="component" value="Unassembled WGS sequence"/>
</dbReference>
<name>A0ABV8U6W7_9PROT</name>